<gene>
    <name evidence="7" type="ORF">H5P30_15665</name>
</gene>
<dbReference type="PANTHER" id="PTHR42693">
    <property type="entry name" value="ARYLSULFATASE FAMILY MEMBER"/>
    <property type="match status" value="1"/>
</dbReference>
<sequence length="460" mass="51026">MSRRPNILLINCDDLGYGDLGCYGSTVNQTPAVDRLAADGKRFTDFYMASSVCTPSRGAMLTGCYPRRIGFTEFDRAGVLFPGDSCGLHPDEITIGTLLNDAGYATALIGKWHCGDQPEFLPTRHGFDHYYGLPYSNDMARRHANPDGYVPLPLMRGEEVIQQQPDQTSLTERYVEESITFMREHRDEPFFLYFAHLHVHLPLLVSERFLKTSQNGPYGAAVECIDWATASLRAELESLGLLDNTIIIFTSDNGSRVSGEGGSNAPLRGTKAQNYEGGIRVPCIVRWPDHVPAGTTCSALTTAMDFLPTLAAAANTKPPEDRVIDGHDATPLWTAPGDDADSPYEAFFYYRRDEIHAVRKGSWKLHLRIHEGGGRCTDCQELYDLSRDIGETENLFESRPDKVEELMNAFRQGAKTIGDSRNGEPGQDIRPLGRVNNPKPLTVYDPEHPYIIALYDGKAG</sequence>
<evidence type="ECO:0000256" key="4">
    <source>
        <dbReference type="ARBA" id="ARBA00022837"/>
    </source>
</evidence>
<evidence type="ECO:0000259" key="6">
    <source>
        <dbReference type="Pfam" id="PF00884"/>
    </source>
</evidence>
<feature type="domain" description="Sulfatase N-terminal" evidence="6">
    <location>
        <begin position="5"/>
        <end position="315"/>
    </location>
</feature>
<comment type="similarity">
    <text evidence="1">Belongs to the sulfatase family.</text>
</comment>
<evidence type="ECO:0000256" key="2">
    <source>
        <dbReference type="ARBA" id="ARBA00022723"/>
    </source>
</evidence>
<dbReference type="Gene3D" id="3.30.1120.10">
    <property type="match status" value="1"/>
</dbReference>
<dbReference type="FunFam" id="3.40.720.10:FF:000004">
    <property type="entry name" value="Arylsulfatase E"/>
    <property type="match status" value="1"/>
</dbReference>
<evidence type="ECO:0000256" key="3">
    <source>
        <dbReference type="ARBA" id="ARBA00022801"/>
    </source>
</evidence>
<dbReference type="Pfam" id="PF00884">
    <property type="entry name" value="Sulfatase"/>
    <property type="match status" value="1"/>
</dbReference>
<evidence type="ECO:0000256" key="5">
    <source>
        <dbReference type="SAM" id="MobiDB-lite"/>
    </source>
</evidence>
<keyword evidence="4" id="KW-0106">Calcium</keyword>
<dbReference type="GO" id="GO:0004065">
    <property type="term" value="F:arylsulfatase activity"/>
    <property type="evidence" value="ECO:0007669"/>
    <property type="project" value="TreeGrafter"/>
</dbReference>
<proteinExistence type="inferred from homology"/>
<dbReference type="InterPro" id="IPR017850">
    <property type="entry name" value="Alkaline_phosphatase_core_sf"/>
</dbReference>
<reference evidence="7 8" key="1">
    <citation type="submission" date="2020-07" db="EMBL/GenBank/DDBJ databases">
        <authorList>
            <person name="Feng X."/>
        </authorList>
    </citation>
    <scope>NUCLEOTIDE SEQUENCE [LARGE SCALE GENOMIC DNA]</scope>
    <source>
        <strain evidence="7 8">JCM14086</strain>
    </source>
</reference>
<evidence type="ECO:0000313" key="8">
    <source>
        <dbReference type="Proteomes" id="UP000525652"/>
    </source>
</evidence>
<dbReference type="Gene3D" id="3.40.720.10">
    <property type="entry name" value="Alkaline Phosphatase, subunit A"/>
    <property type="match status" value="1"/>
</dbReference>
<dbReference type="SUPFAM" id="SSF53649">
    <property type="entry name" value="Alkaline phosphatase-like"/>
    <property type="match status" value="1"/>
</dbReference>
<dbReference type="PROSITE" id="PS00149">
    <property type="entry name" value="SULFATASE_2"/>
    <property type="match status" value="1"/>
</dbReference>
<keyword evidence="2" id="KW-0479">Metal-binding</keyword>
<name>A0A7X1B0I1_9BACT</name>
<dbReference type="PANTHER" id="PTHR42693:SF53">
    <property type="entry name" value="ENDO-4-O-SULFATASE"/>
    <property type="match status" value="1"/>
</dbReference>
<comment type="caution">
    <text evidence="7">The sequence shown here is derived from an EMBL/GenBank/DDBJ whole genome shotgun (WGS) entry which is preliminary data.</text>
</comment>
<dbReference type="PROSITE" id="PS00523">
    <property type="entry name" value="SULFATASE_1"/>
    <property type="match status" value="1"/>
</dbReference>
<evidence type="ECO:0000313" key="7">
    <source>
        <dbReference type="EMBL" id="MBC2603219.1"/>
    </source>
</evidence>
<feature type="region of interest" description="Disordered" evidence="5">
    <location>
        <begin position="416"/>
        <end position="440"/>
    </location>
</feature>
<dbReference type="AlphaFoldDB" id="A0A7X1B0I1"/>
<dbReference type="Proteomes" id="UP000525652">
    <property type="component" value="Unassembled WGS sequence"/>
</dbReference>
<keyword evidence="3" id="KW-0378">Hydrolase</keyword>
<dbReference type="Pfam" id="PF14707">
    <property type="entry name" value="Sulfatase_C"/>
    <property type="match status" value="1"/>
</dbReference>
<dbReference type="RefSeq" id="WP_185693852.1">
    <property type="nucleotide sequence ID" value="NZ_JACHVA010000124.1"/>
</dbReference>
<keyword evidence="8" id="KW-1185">Reference proteome</keyword>
<protein>
    <submittedName>
        <fullName evidence="7">Sulfatase</fullName>
    </submittedName>
</protein>
<dbReference type="CDD" id="cd16026">
    <property type="entry name" value="GALNS_like"/>
    <property type="match status" value="1"/>
</dbReference>
<organism evidence="7 8">
    <name type="scientific">Puniceicoccus vermicola</name>
    <dbReference type="NCBI Taxonomy" id="388746"/>
    <lineage>
        <taxon>Bacteria</taxon>
        <taxon>Pseudomonadati</taxon>
        <taxon>Verrucomicrobiota</taxon>
        <taxon>Opitutia</taxon>
        <taxon>Puniceicoccales</taxon>
        <taxon>Puniceicoccaceae</taxon>
        <taxon>Puniceicoccus</taxon>
    </lineage>
</organism>
<dbReference type="EMBL" id="JACHVA010000124">
    <property type="protein sequence ID" value="MBC2603219.1"/>
    <property type="molecule type" value="Genomic_DNA"/>
</dbReference>
<evidence type="ECO:0000256" key="1">
    <source>
        <dbReference type="ARBA" id="ARBA00008779"/>
    </source>
</evidence>
<dbReference type="GO" id="GO:0046872">
    <property type="term" value="F:metal ion binding"/>
    <property type="evidence" value="ECO:0007669"/>
    <property type="project" value="UniProtKB-KW"/>
</dbReference>
<accession>A0A7X1B0I1</accession>
<dbReference type="InterPro" id="IPR024607">
    <property type="entry name" value="Sulfatase_CS"/>
</dbReference>
<dbReference type="InterPro" id="IPR000917">
    <property type="entry name" value="Sulfatase_N"/>
</dbReference>
<dbReference type="InterPro" id="IPR050738">
    <property type="entry name" value="Sulfatase"/>
</dbReference>